<dbReference type="InterPro" id="IPR007343">
    <property type="entry name" value="Uncharacterised_pept_Zn_put"/>
</dbReference>
<evidence type="ECO:0000313" key="1">
    <source>
        <dbReference type="EMBL" id="CAB4901325.1"/>
    </source>
</evidence>
<protein>
    <submittedName>
        <fullName evidence="3">Unannotated protein</fullName>
    </submittedName>
</protein>
<name>A0A6J7QEM4_9ZZZZ</name>
<accession>A0A6J7QEM4</accession>
<dbReference type="EMBL" id="CAFBMM010000014">
    <property type="protein sequence ID" value="CAB4901325.1"/>
    <property type="molecule type" value="Genomic_DNA"/>
</dbReference>
<dbReference type="EMBL" id="CAFBOF010000031">
    <property type="protein sequence ID" value="CAB4982934.1"/>
    <property type="molecule type" value="Genomic_DNA"/>
</dbReference>
<dbReference type="AlphaFoldDB" id="A0A6J7QEM4"/>
<reference evidence="3" key="1">
    <citation type="submission" date="2020-05" db="EMBL/GenBank/DDBJ databases">
        <authorList>
            <person name="Chiriac C."/>
            <person name="Salcher M."/>
            <person name="Ghai R."/>
            <person name="Kavagutti S V."/>
        </authorList>
    </citation>
    <scope>NUCLEOTIDE SEQUENCE</scope>
</reference>
<organism evidence="3">
    <name type="scientific">freshwater metagenome</name>
    <dbReference type="NCBI Taxonomy" id="449393"/>
    <lineage>
        <taxon>unclassified sequences</taxon>
        <taxon>metagenomes</taxon>
        <taxon>ecological metagenomes</taxon>
    </lineage>
</organism>
<evidence type="ECO:0000313" key="3">
    <source>
        <dbReference type="EMBL" id="CAB5015531.1"/>
    </source>
</evidence>
<dbReference type="SUPFAM" id="SSF55486">
    <property type="entry name" value="Metalloproteases ('zincins'), catalytic domain"/>
    <property type="match status" value="1"/>
</dbReference>
<dbReference type="Pfam" id="PF04228">
    <property type="entry name" value="Zn_peptidase"/>
    <property type="match status" value="1"/>
</dbReference>
<evidence type="ECO:0000313" key="2">
    <source>
        <dbReference type="EMBL" id="CAB4982934.1"/>
    </source>
</evidence>
<proteinExistence type="predicted"/>
<gene>
    <name evidence="1" type="ORF">UFOPK3605_00496</name>
    <name evidence="2" type="ORF">UFOPK3897_01223</name>
    <name evidence="3" type="ORF">UFOPK4121_00306</name>
</gene>
<sequence>MPNLIAAISTLFLTVVLSVCGLLAPISPATAAPISPAGYDETLTTAITDIQQFWAGEFPRVYGEPYQPIPESRIIAAAPGVTIPKCAGETQVYRDVVGNAFYCFGKNFIAFDNKKFFPDLYRYYGSVAVPLILAHEWGHAIQDRAGITDAPNIVLEQQADCFAGAWLGHVNTDGAKGIELLPGDQDIALSALLSLRDATGSSGEDPDAHGSGFDRVAAFQDGFDNGAAKCATYYDSPPENFEIPFTNKSEKINGGEIQAGKVIPVAVDLLNSFYSQVMPDFKPLLLKRVFTFNSTGSKKQLPECGGQVLSRSEVENRLFYCIDDDYVAFDEPYAQYVYENFGDFGVMVLLANPWAVNVLIQQDFPGATENTGEAVLRADCYTGGFTAAVWNESLKSKTIGGVVALSSGDLDEAVLALLDYSGTRSAGGLDVTFTRFRAFRNGFLNGYDNCQAGGS</sequence>
<dbReference type="EMBL" id="CAFBPQ010000005">
    <property type="protein sequence ID" value="CAB5015531.1"/>
    <property type="molecule type" value="Genomic_DNA"/>
</dbReference>